<proteinExistence type="inferred from homology"/>
<dbReference type="InterPro" id="IPR040503">
    <property type="entry name" value="TRHO_N"/>
</dbReference>
<comment type="caution">
    <text evidence="2">The sequence shown here is derived from an EMBL/GenBank/DDBJ whole genome shotgun (WGS) entry which is preliminary data.</text>
</comment>
<name>A0A081AEQ8_PHYNI</name>
<dbReference type="CDD" id="cd01518">
    <property type="entry name" value="RHOD_YceA"/>
    <property type="match status" value="1"/>
</dbReference>
<accession>A0A081AEQ8</accession>
<organism evidence="2 3">
    <name type="scientific">Phytophthora nicotianae P1976</name>
    <dbReference type="NCBI Taxonomy" id="1317066"/>
    <lineage>
        <taxon>Eukaryota</taxon>
        <taxon>Sar</taxon>
        <taxon>Stramenopiles</taxon>
        <taxon>Oomycota</taxon>
        <taxon>Peronosporomycetes</taxon>
        <taxon>Peronosporales</taxon>
        <taxon>Peronosporaceae</taxon>
        <taxon>Phytophthora</taxon>
    </lineage>
</organism>
<dbReference type="Proteomes" id="UP000028582">
    <property type="component" value="Unassembled WGS sequence"/>
</dbReference>
<dbReference type="PANTHER" id="PTHR43268:SF7">
    <property type="entry name" value="RHODANESE DOMAIN-CONTAINING PROTEIN"/>
    <property type="match status" value="1"/>
</dbReference>
<evidence type="ECO:0000313" key="3">
    <source>
        <dbReference type="Proteomes" id="UP000028582"/>
    </source>
</evidence>
<dbReference type="PANTHER" id="PTHR43268">
    <property type="entry name" value="THIOSULFATE SULFURTRANSFERASE/RHODANESE-LIKE DOMAIN-CONTAINING PROTEIN 2"/>
    <property type="match status" value="1"/>
</dbReference>
<dbReference type="SMART" id="SM00450">
    <property type="entry name" value="RHOD"/>
    <property type="match status" value="1"/>
</dbReference>
<dbReference type="HAMAP" id="MF_00469">
    <property type="entry name" value="TrhO"/>
    <property type="match status" value="1"/>
</dbReference>
<dbReference type="OrthoDB" id="25002at2759"/>
<dbReference type="Pfam" id="PF12368">
    <property type="entry name" value="Rhodanese_C"/>
    <property type="match status" value="1"/>
</dbReference>
<dbReference type="AlphaFoldDB" id="A0A081AEQ8"/>
<dbReference type="Gene3D" id="3.40.250.10">
    <property type="entry name" value="Rhodanese-like domain"/>
    <property type="match status" value="1"/>
</dbReference>
<gene>
    <name evidence="2" type="ORF">F444_07412</name>
</gene>
<evidence type="ECO:0000313" key="2">
    <source>
        <dbReference type="EMBL" id="ETO77369.1"/>
    </source>
</evidence>
<dbReference type="EMBL" id="ANJA01001383">
    <property type="protein sequence ID" value="ETO77369.1"/>
    <property type="molecule type" value="Genomic_DNA"/>
</dbReference>
<evidence type="ECO:0000259" key="1">
    <source>
        <dbReference type="PROSITE" id="PS50206"/>
    </source>
</evidence>
<dbReference type="Gene3D" id="3.30.70.100">
    <property type="match status" value="1"/>
</dbReference>
<dbReference type="Pfam" id="PF17773">
    <property type="entry name" value="UPF0176_N"/>
    <property type="match status" value="1"/>
</dbReference>
<reference evidence="2 3" key="1">
    <citation type="submission" date="2013-11" db="EMBL/GenBank/DDBJ databases">
        <title>The Genome Sequence of Phytophthora parasitica P1976.</title>
        <authorList>
            <consortium name="The Broad Institute Genomics Platform"/>
            <person name="Russ C."/>
            <person name="Tyler B."/>
            <person name="Panabieres F."/>
            <person name="Shan W."/>
            <person name="Tripathy S."/>
            <person name="Grunwald N."/>
            <person name="Machado M."/>
            <person name="Johnson C.S."/>
            <person name="Walker B."/>
            <person name="Young S."/>
            <person name="Zeng Q."/>
            <person name="Gargeya S."/>
            <person name="Fitzgerald M."/>
            <person name="Haas B."/>
            <person name="Abouelleil A."/>
            <person name="Allen A.W."/>
            <person name="Alvarado L."/>
            <person name="Arachchi H.M."/>
            <person name="Berlin A.M."/>
            <person name="Chapman S.B."/>
            <person name="Gainer-Dewar J."/>
            <person name="Goldberg J."/>
            <person name="Griggs A."/>
            <person name="Gujja S."/>
            <person name="Hansen M."/>
            <person name="Howarth C."/>
            <person name="Imamovic A."/>
            <person name="Ireland A."/>
            <person name="Larimer J."/>
            <person name="McCowan C."/>
            <person name="Murphy C."/>
            <person name="Pearson M."/>
            <person name="Poon T.W."/>
            <person name="Priest M."/>
            <person name="Roberts A."/>
            <person name="Saif S."/>
            <person name="Shea T."/>
            <person name="Sisk P."/>
            <person name="Sykes S."/>
            <person name="Wortman J."/>
            <person name="Nusbaum C."/>
            <person name="Birren B."/>
        </authorList>
    </citation>
    <scope>NUCLEOTIDE SEQUENCE [LARGE SCALE GENOMIC DNA]</scope>
    <source>
        <strain evidence="2 3">P1976</strain>
    </source>
</reference>
<protein>
    <recommendedName>
        <fullName evidence="1">Rhodanese domain-containing protein</fullName>
    </recommendedName>
</protein>
<dbReference type="SUPFAM" id="SSF52821">
    <property type="entry name" value="Rhodanese/Cell cycle control phosphatase"/>
    <property type="match status" value="1"/>
</dbReference>
<dbReference type="InterPro" id="IPR022111">
    <property type="entry name" value="Rhodanese_C"/>
</dbReference>
<dbReference type="Pfam" id="PF00581">
    <property type="entry name" value="Rhodanese"/>
    <property type="match status" value="1"/>
</dbReference>
<sequence>MGQDSAYVVVLYYKYVRLCETQEELKVVAEVHEQLCSSLGLTGRVRLALEGINGTLGGSSASVENYIDAMKQQPQFTDVDWKTSSSQVEPFPELQVRVVSEIVALELPGDAYDLSLRGKHLTPEQFRAEQLSSDPESIALIDVRNTYEFNVGHFTGALNPKTRRFGQFPQWVRDELPMLQQKDKVLMYCTGGIRCEKASAYLKHLGLENVYQLEGGIHRYLERFPDGGGLFQGKNFVFDQRVTMASEDKTVTGQCERCQMPHDTLSGTRCAYCRMHVLLCESCRESAKARGETDDDVFCDEHSSLVSGSLGDLEMRVKALQDSLLNEQGREKKGRRRSLRKQLDTVQRRIQRLVTA</sequence>
<dbReference type="InterPro" id="IPR020936">
    <property type="entry name" value="TrhO"/>
</dbReference>
<dbReference type="PROSITE" id="PS50206">
    <property type="entry name" value="RHODANESE_3"/>
    <property type="match status" value="1"/>
</dbReference>
<feature type="domain" description="Rhodanese" evidence="1">
    <location>
        <begin position="134"/>
        <end position="229"/>
    </location>
</feature>
<dbReference type="InterPro" id="IPR036873">
    <property type="entry name" value="Rhodanese-like_dom_sf"/>
</dbReference>
<dbReference type="InterPro" id="IPR001763">
    <property type="entry name" value="Rhodanese-like_dom"/>
</dbReference>